<dbReference type="HAMAP" id="MF_00321">
    <property type="entry name" value="GTPase_EngB"/>
    <property type="match status" value="1"/>
</dbReference>
<keyword evidence="5" id="KW-0547">Nucleotide-binding</keyword>
<sequence length="627" mass="69418">MPHSFTSCNPRLHLSCPATSDTTSDATSDADDMNTNSDVPASSRKARLDARRAEKARKEALNSNKKPNKKQQQINAVEGDGKTSKRVKRKVTSVSRIANVDGITGIYGSSLELPTPVPSPPVPSPPATSPQTTSPQTTSSSSSQQNQSLKSLSPSSLLSHLQTSPPSTPSDLSYTIVTCLNLLRTNNALTEVEGEKLNFKGKIMEEIREIVRGMIEERESSPTDQIQPVESLKIIKSYIRNDLVPEAIRIMDRELSSDSAVVERSSALSILSTKYYDVDDYANAESTIKELETLGPKVRLFVDAYVNDSANSSRDASAFNLRIQNSIDWKHLIQSSSKCESRRRSSFKNGRLNGADLQPLILSKGGKSNVVFSVLRALTTHPAPNTDGIYEALANALVRRVTFLKGSVSMSTLPPPDRGEVAFIGRSNVGKSSLVNMICNRKALAYTSKRPGKTREFNFFSVNDKVDIMKEVKYGDEVRGVKDFDCFYIVDLPGFGFAKVSREQKDEWSKFQKEYFESRKNLRVVFHLIDSRHGLVSEDERIMKECSEIFKGKKDVSYVIILTKADKNDSTGRGKVSKTVMESVRNAMRENGVGSRPIITTSAETKYGRDGVWTYLKEAFNGGVNKF</sequence>
<keyword evidence="7" id="KW-0342">GTP-binding</keyword>
<keyword evidence="4" id="KW-0479">Metal-binding</keyword>
<evidence type="ECO:0000256" key="5">
    <source>
        <dbReference type="ARBA" id="ARBA00022741"/>
    </source>
</evidence>
<dbReference type="CDD" id="cd01876">
    <property type="entry name" value="YihA_EngB"/>
    <property type="match status" value="1"/>
</dbReference>
<dbReference type="PROSITE" id="PS51706">
    <property type="entry name" value="G_ENGB"/>
    <property type="match status" value="1"/>
</dbReference>
<keyword evidence="8" id="KW-0717">Septation</keyword>
<dbReference type="OrthoDB" id="391988at2759"/>
<organism evidence="12 13">
    <name type="scientific">Triparma strigata</name>
    <dbReference type="NCBI Taxonomy" id="1606541"/>
    <lineage>
        <taxon>Eukaryota</taxon>
        <taxon>Sar</taxon>
        <taxon>Stramenopiles</taxon>
        <taxon>Ochrophyta</taxon>
        <taxon>Bolidophyceae</taxon>
        <taxon>Parmales</taxon>
        <taxon>Triparmaceae</taxon>
        <taxon>Triparma</taxon>
    </lineage>
</organism>
<feature type="compositionally biased region" description="Pro residues" evidence="10">
    <location>
        <begin position="115"/>
        <end position="128"/>
    </location>
</feature>
<evidence type="ECO:0000313" key="13">
    <source>
        <dbReference type="Proteomes" id="UP001165085"/>
    </source>
</evidence>
<proteinExistence type="inferred from homology"/>
<evidence type="ECO:0000313" key="12">
    <source>
        <dbReference type="EMBL" id="GMH81242.1"/>
    </source>
</evidence>
<keyword evidence="6" id="KW-0460">Magnesium</keyword>
<evidence type="ECO:0000256" key="7">
    <source>
        <dbReference type="ARBA" id="ARBA00023134"/>
    </source>
</evidence>
<feature type="domain" description="EngB-type G" evidence="11">
    <location>
        <begin position="417"/>
        <end position="622"/>
    </location>
</feature>
<evidence type="ECO:0000256" key="10">
    <source>
        <dbReference type="SAM" id="MobiDB-lite"/>
    </source>
</evidence>
<dbReference type="Gene3D" id="3.40.50.300">
    <property type="entry name" value="P-loop containing nucleotide triphosphate hydrolases"/>
    <property type="match status" value="1"/>
</dbReference>
<evidence type="ECO:0000256" key="1">
    <source>
        <dbReference type="ARBA" id="ARBA00001946"/>
    </source>
</evidence>
<evidence type="ECO:0000256" key="6">
    <source>
        <dbReference type="ARBA" id="ARBA00022842"/>
    </source>
</evidence>
<keyword evidence="9" id="KW-0131">Cell cycle</keyword>
<dbReference type="GO" id="GO:0046872">
    <property type="term" value="F:metal ion binding"/>
    <property type="evidence" value="ECO:0007669"/>
    <property type="project" value="UniProtKB-KW"/>
</dbReference>
<dbReference type="EMBL" id="BRXY01000255">
    <property type="protein sequence ID" value="GMH81242.1"/>
    <property type="molecule type" value="Genomic_DNA"/>
</dbReference>
<dbReference type="GO" id="GO:0051301">
    <property type="term" value="P:cell division"/>
    <property type="evidence" value="ECO:0007669"/>
    <property type="project" value="UniProtKB-KW"/>
</dbReference>
<dbReference type="InterPro" id="IPR019987">
    <property type="entry name" value="GTP-bd_ribosome_bio_YsxC"/>
</dbReference>
<evidence type="ECO:0000259" key="11">
    <source>
        <dbReference type="PROSITE" id="PS51706"/>
    </source>
</evidence>
<dbReference type="PANTHER" id="PTHR11649:SF13">
    <property type="entry name" value="ENGB-TYPE G DOMAIN-CONTAINING PROTEIN"/>
    <property type="match status" value="1"/>
</dbReference>
<keyword evidence="3" id="KW-0132">Cell division</keyword>
<dbReference type="PANTHER" id="PTHR11649">
    <property type="entry name" value="MSS1/TRME-RELATED GTP-BINDING PROTEIN"/>
    <property type="match status" value="1"/>
</dbReference>
<comment type="caution">
    <text evidence="12">The sequence shown here is derived from an EMBL/GenBank/DDBJ whole genome shotgun (WGS) entry which is preliminary data.</text>
</comment>
<dbReference type="SUPFAM" id="SSF52540">
    <property type="entry name" value="P-loop containing nucleoside triphosphate hydrolases"/>
    <property type="match status" value="1"/>
</dbReference>
<feature type="compositionally biased region" description="Basic and acidic residues" evidence="10">
    <location>
        <begin position="46"/>
        <end position="60"/>
    </location>
</feature>
<feature type="compositionally biased region" description="Low complexity" evidence="10">
    <location>
        <begin position="61"/>
        <end position="75"/>
    </location>
</feature>
<feature type="region of interest" description="Disordered" evidence="10">
    <location>
        <begin position="109"/>
        <end position="170"/>
    </location>
</feature>
<dbReference type="Pfam" id="PF01926">
    <property type="entry name" value="MMR_HSR1"/>
    <property type="match status" value="1"/>
</dbReference>
<comment type="cofactor">
    <cofactor evidence="1">
        <name>Mg(2+)</name>
        <dbReference type="ChEBI" id="CHEBI:18420"/>
    </cofactor>
</comment>
<evidence type="ECO:0000256" key="3">
    <source>
        <dbReference type="ARBA" id="ARBA00022618"/>
    </source>
</evidence>
<dbReference type="InterPro" id="IPR006073">
    <property type="entry name" value="GTP-bd"/>
</dbReference>
<evidence type="ECO:0000256" key="8">
    <source>
        <dbReference type="ARBA" id="ARBA00023210"/>
    </source>
</evidence>
<name>A0A9W7EJT6_9STRA</name>
<dbReference type="GO" id="GO:0005525">
    <property type="term" value="F:GTP binding"/>
    <property type="evidence" value="ECO:0007669"/>
    <property type="project" value="UniProtKB-KW"/>
</dbReference>
<dbReference type="Proteomes" id="UP001165085">
    <property type="component" value="Unassembled WGS sequence"/>
</dbReference>
<dbReference type="InterPro" id="IPR027417">
    <property type="entry name" value="P-loop_NTPase"/>
</dbReference>
<evidence type="ECO:0000256" key="9">
    <source>
        <dbReference type="ARBA" id="ARBA00023306"/>
    </source>
</evidence>
<evidence type="ECO:0000256" key="4">
    <source>
        <dbReference type="ARBA" id="ARBA00022723"/>
    </source>
</evidence>
<dbReference type="InterPro" id="IPR030393">
    <property type="entry name" value="G_ENGB_dom"/>
</dbReference>
<accession>A0A9W7EJT6</accession>
<dbReference type="AlphaFoldDB" id="A0A9W7EJT6"/>
<protein>
    <recommendedName>
        <fullName evidence="11">EngB-type G domain-containing protein</fullName>
    </recommendedName>
</protein>
<feature type="region of interest" description="Disordered" evidence="10">
    <location>
        <begin position="1"/>
        <end position="90"/>
    </location>
</feature>
<reference evidence="13" key="1">
    <citation type="journal article" date="2023" name="Commun. Biol.">
        <title>Genome analysis of Parmales, the sister group of diatoms, reveals the evolutionary specialization of diatoms from phago-mixotrophs to photoautotrophs.</title>
        <authorList>
            <person name="Ban H."/>
            <person name="Sato S."/>
            <person name="Yoshikawa S."/>
            <person name="Yamada K."/>
            <person name="Nakamura Y."/>
            <person name="Ichinomiya M."/>
            <person name="Sato N."/>
            <person name="Blanc-Mathieu R."/>
            <person name="Endo H."/>
            <person name="Kuwata A."/>
            <person name="Ogata H."/>
        </authorList>
    </citation>
    <scope>NUCLEOTIDE SEQUENCE [LARGE SCALE GENOMIC DNA]</scope>
    <source>
        <strain evidence="13">NIES 3701</strain>
    </source>
</reference>
<gene>
    <name evidence="12" type="ORF">TrST_g11785</name>
</gene>
<comment type="similarity">
    <text evidence="2">Belongs to the TRAFAC class TrmE-Era-EngA-EngB-Septin-like GTPase superfamily. EngB GTPase family.</text>
</comment>
<feature type="compositionally biased region" description="Low complexity" evidence="10">
    <location>
        <begin position="18"/>
        <end position="27"/>
    </location>
</feature>
<evidence type="ECO:0000256" key="2">
    <source>
        <dbReference type="ARBA" id="ARBA00009638"/>
    </source>
</evidence>
<keyword evidence="13" id="KW-1185">Reference proteome</keyword>
<feature type="compositionally biased region" description="Low complexity" evidence="10">
    <location>
        <begin position="129"/>
        <end position="165"/>
    </location>
</feature>